<evidence type="ECO:0000313" key="3">
    <source>
        <dbReference type="EMBL" id="MTL95563.1"/>
    </source>
</evidence>
<name>A0A6G2CRN0_9FIRM</name>
<dbReference type="AlphaFoldDB" id="A0A6G2CRN0"/>
<dbReference type="InterPro" id="IPR050256">
    <property type="entry name" value="Glycosyltransferase_2"/>
</dbReference>
<keyword evidence="3" id="KW-0808">Transferase</keyword>
<dbReference type="GO" id="GO:0016740">
    <property type="term" value="F:transferase activity"/>
    <property type="evidence" value="ECO:0007669"/>
    <property type="project" value="UniProtKB-KW"/>
</dbReference>
<comment type="caution">
    <text evidence="3">The sequence shown here is derived from an EMBL/GenBank/DDBJ whole genome shotgun (WGS) entry which is preliminary data.</text>
</comment>
<dbReference type="SUPFAM" id="SSF53448">
    <property type="entry name" value="Nucleotide-diphospho-sugar transferases"/>
    <property type="match status" value="1"/>
</dbReference>
<dbReference type="Pfam" id="PF00535">
    <property type="entry name" value="Glycos_transf_2"/>
    <property type="match status" value="1"/>
</dbReference>
<protein>
    <submittedName>
        <fullName evidence="3">Glycosyltransferase</fullName>
    </submittedName>
</protein>
<dbReference type="InterPro" id="IPR029044">
    <property type="entry name" value="Nucleotide-diphossugar_trans"/>
</dbReference>
<gene>
    <name evidence="3" type="ORF">GMA64_13610</name>
    <name evidence="2" type="ORF">GMA92_15585</name>
</gene>
<dbReference type="EMBL" id="WMQV01000062">
    <property type="protein sequence ID" value="MTL95563.1"/>
    <property type="molecule type" value="Genomic_DNA"/>
</dbReference>
<proteinExistence type="predicted"/>
<dbReference type="Gene3D" id="3.90.550.10">
    <property type="entry name" value="Spore Coat Polysaccharide Biosynthesis Protein SpsA, Chain A"/>
    <property type="match status" value="1"/>
</dbReference>
<evidence type="ECO:0000259" key="1">
    <source>
        <dbReference type="Pfam" id="PF00535"/>
    </source>
</evidence>
<evidence type="ECO:0000313" key="4">
    <source>
        <dbReference type="Proteomes" id="UP000487649"/>
    </source>
</evidence>
<dbReference type="RefSeq" id="WP_006785034.1">
    <property type="nucleotide sequence ID" value="NZ_CP053187.1"/>
</dbReference>
<feature type="domain" description="Glycosyltransferase 2-like" evidence="1">
    <location>
        <begin position="5"/>
        <end position="161"/>
    </location>
</feature>
<dbReference type="CDD" id="cd04179">
    <property type="entry name" value="DPM_DPG-synthase_like"/>
    <property type="match status" value="1"/>
</dbReference>
<dbReference type="EMBL" id="WMQE01000064">
    <property type="protein sequence ID" value="MTK22816.1"/>
    <property type="molecule type" value="Genomic_DNA"/>
</dbReference>
<dbReference type="PANTHER" id="PTHR48090:SF7">
    <property type="entry name" value="RFBJ PROTEIN"/>
    <property type="match status" value="1"/>
</dbReference>
<dbReference type="GeneID" id="60058591"/>
<organism evidence="3">
    <name type="scientific">Turicibacter sanguinis</name>
    <dbReference type="NCBI Taxonomy" id="154288"/>
    <lineage>
        <taxon>Bacteria</taxon>
        <taxon>Bacillati</taxon>
        <taxon>Bacillota</taxon>
        <taxon>Erysipelotrichia</taxon>
        <taxon>Erysipelotrichales</taxon>
        <taxon>Turicibacteraceae</taxon>
        <taxon>Turicibacter</taxon>
    </lineage>
</organism>
<reference evidence="3 4" key="1">
    <citation type="journal article" date="2019" name="Nat. Med.">
        <title>A library of human gut bacterial isolates paired with longitudinal multiomics data enables mechanistic microbiome research.</title>
        <authorList>
            <person name="Poyet M."/>
            <person name="Groussin M."/>
            <person name="Gibbons S.M."/>
            <person name="Avila-Pacheco J."/>
            <person name="Jiang X."/>
            <person name="Kearney S.M."/>
            <person name="Perrotta A.R."/>
            <person name="Berdy B."/>
            <person name="Zhao S."/>
            <person name="Lieberman T.D."/>
            <person name="Swanson P.K."/>
            <person name="Smith M."/>
            <person name="Roesemann S."/>
            <person name="Alexander J.E."/>
            <person name="Rich S.A."/>
            <person name="Livny J."/>
            <person name="Vlamakis H."/>
            <person name="Clish C."/>
            <person name="Bullock K."/>
            <person name="Deik A."/>
            <person name="Scott J."/>
            <person name="Pierce K.A."/>
            <person name="Xavier R.J."/>
            <person name="Alm E.J."/>
        </authorList>
    </citation>
    <scope>NUCLEOTIDE SEQUENCE</scope>
    <source>
        <strain evidence="3">BIOML-A179</strain>
        <strain evidence="2 4">BIOML-A198</strain>
    </source>
</reference>
<evidence type="ECO:0000313" key="2">
    <source>
        <dbReference type="EMBL" id="MTK22816.1"/>
    </source>
</evidence>
<dbReference type="Proteomes" id="UP000487649">
    <property type="component" value="Unassembled WGS sequence"/>
</dbReference>
<dbReference type="InterPro" id="IPR001173">
    <property type="entry name" value="Glyco_trans_2-like"/>
</dbReference>
<accession>A0A6G2CRN0</accession>
<dbReference type="PANTHER" id="PTHR48090">
    <property type="entry name" value="UNDECAPRENYL-PHOSPHATE 4-DEOXY-4-FORMAMIDO-L-ARABINOSE TRANSFERASE-RELATED"/>
    <property type="match status" value="1"/>
</dbReference>
<sequence>MKTLIIIPAYNEEKNIERVVNMLIENYPQYDYVVVNDCSKDNTRAVCIKNNYNLIDLPVNLGLSGAVQAGYKYAYKHGYDVAIQYDGDGQHRPEYIDKLIVAIKNGADIAIGSRFVTEPKPLSMRMIGSRLISFMIKMVTGIEIKDPTSGMRAIDSKLIKEFAFNMNYPPEPDTIAYQIKKGATIKEVQVEMDERIEGESYLNWANSIRYMARMLISIVFVQNFRGR</sequence>